<organism evidence="2 3">
    <name type="scientific">Aureibaculum marinum</name>
    <dbReference type="NCBI Taxonomy" id="2487930"/>
    <lineage>
        <taxon>Bacteria</taxon>
        <taxon>Pseudomonadati</taxon>
        <taxon>Bacteroidota</taxon>
        <taxon>Flavobacteriia</taxon>
        <taxon>Flavobacteriales</taxon>
        <taxon>Flavobacteriaceae</taxon>
        <taxon>Aureibaculum</taxon>
    </lineage>
</organism>
<keyword evidence="1" id="KW-0812">Transmembrane</keyword>
<keyword evidence="1" id="KW-1133">Transmembrane helix</keyword>
<feature type="transmembrane region" description="Helical" evidence="1">
    <location>
        <begin position="6"/>
        <end position="22"/>
    </location>
</feature>
<name>A0A3N4NKD4_9FLAO</name>
<evidence type="ECO:0000313" key="3">
    <source>
        <dbReference type="Proteomes" id="UP000270856"/>
    </source>
</evidence>
<protein>
    <submittedName>
        <fullName evidence="2">Uncharacterized protein</fullName>
    </submittedName>
</protein>
<keyword evidence="1" id="KW-0472">Membrane</keyword>
<evidence type="ECO:0000256" key="1">
    <source>
        <dbReference type="SAM" id="Phobius"/>
    </source>
</evidence>
<keyword evidence="3" id="KW-1185">Reference proteome</keyword>
<dbReference type="AlphaFoldDB" id="A0A3N4NKD4"/>
<gene>
    <name evidence="2" type="ORF">EGM88_09995</name>
</gene>
<sequence>MKKIVISISGSLILIIAAYFFLRKSQLNDYKERGDIIVQKVKNYKFRNGNLPNSVIDINSDLEMGEGPYYEKLNDTVFIVYFNIGFDDMLLYNSSKNEWESKP</sequence>
<accession>A0A3N4NKD4</accession>
<reference evidence="2 3" key="1">
    <citation type="submission" date="2018-11" db="EMBL/GenBank/DDBJ databases">
        <title>Aureibaculum marinum gen. nov., sp. nov., a member of the family Flavobacteriaceae isolated from the Bohai Sea.</title>
        <authorList>
            <person name="Ji X."/>
        </authorList>
    </citation>
    <scope>NUCLEOTIDE SEQUENCE [LARGE SCALE GENOMIC DNA]</scope>
    <source>
        <strain evidence="2 3">BH-SD17</strain>
    </source>
</reference>
<dbReference type="RefSeq" id="WP_123898070.1">
    <property type="nucleotide sequence ID" value="NZ_RPFJ01000011.1"/>
</dbReference>
<comment type="caution">
    <text evidence="2">The sequence shown here is derived from an EMBL/GenBank/DDBJ whole genome shotgun (WGS) entry which is preliminary data.</text>
</comment>
<evidence type="ECO:0000313" key="2">
    <source>
        <dbReference type="EMBL" id="RPD96681.1"/>
    </source>
</evidence>
<dbReference type="Proteomes" id="UP000270856">
    <property type="component" value="Unassembled WGS sequence"/>
</dbReference>
<dbReference type="EMBL" id="RPFJ01000011">
    <property type="protein sequence ID" value="RPD96681.1"/>
    <property type="molecule type" value="Genomic_DNA"/>
</dbReference>
<dbReference type="OrthoDB" id="1444613at2"/>
<proteinExistence type="predicted"/>